<dbReference type="EMBL" id="CP007389">
    <property type="protein sequence ID" value="APT74870.1"/>
    <property type="molecule type" value="Genomic_DNA"/>
</dbReference>
<dbReference type="RefSeq" id="WP_012057286.1">
    <property type="nucleotide sequence ID" value="NZ_CP007389.1"/>
</dbReference>
<evidence type="ECO:0000313" key="2">
    <source>
        <dbReference type="Proteomes" id="UP000185490"/>
    </source>
</evidence>
<dbReference type="Proteomes" id="UP000185490">
    <property type="component" value="Chromosome"/>
</dbReference>
<name>A0ABN4V1N1_9BACT</name>
<dbReference type="Gene3D" id="3.40.50.2000">
    <property type="entry name" value="Glycogen Phosphorylase B"/>
    <property type="match status" value="2"/>
</dbReference>
<protein>
    <recommendedName>
        <fullName evidence="3">Glycosyl transferase, group 1</fullName>
    </recommendedName>
</protein>
<gene>
    <name evidence="1" type="ORF">BW47_05705</name>
</gene>
<dbReference type="SUPFAM" id="SSF53756">
    <property type="entry name" value="UDP-Glycosyltransferase/glycogen phosphorylase"/>
    <property type="match status" value="1"/>
</dbReference>
<organism evidence="1 2">
    <name type="scientific">Thermosipho melanesiensis</name>
    <dbReference type="NCBI Taxonomy" id="46541"/>
    <lineage>
        <taxon>Bacteria</taxon>
        <taxon>Thermotogati</taxon>
        <taxon>Thermotogota</taxon>
        <taxon>Thermotogae</taxon>
        <taxon>Thermotogales</taxon>
        <taxon>Fervidobacteriaceae</taxon>
        <taxon>Thermosipho</taxon>
    </lineage>
</organism>
<accession>A0ABN4V1N1</accession>
<evidence type="ECO:0000313" key="1">
    <source>
        <dbReference type="EMBL" id="APT74870.1"/>
    </source>
</evidence>
<evidence type="ECO:0008006" key="3">
    <source>
        <dbReference type="Google" id="ProtNLM"/>
    </source>
</evidence>
<sequence length="371" mass="44396">MKRGIYVVKTDLEKQIGVREKAFSMVEIFSKYSEVLFIYSWGQYVYIDEFVNKQRLKSQRLRTNTLIDKIKSINSVMYSEFRKKVDYIYMRYTISDKSIYEVLKKAKDYKIKTFLEIPVMPYVKELLLQKKYFRFIIDKLIFSKIINYVDYIPTTSEFYLKNENLNNKLIRYCNGVNVNKYPIRKRPPFEDKINILMVTSITFWQGIDRILEGLYNFYKDNVKFKIYLNIVGVGPEMHRLKKMVKKYSLDRFVNFRGKLSGELLDKQFDLNHIAAGSLGRHRTDNNNISTLKASEYCARGIPFFTSVNEMCFNNSLNFIYFVEANDGPIDFLEIINFYQSINSFNYEKEMREYAIENLNWEKVLKEIILRF</sequence>
<keyword evidence="2" id="KW-1185">Reference proteome</keyword>
<reference evidence="1 2" key="1">
    <citation type="submission" date="2014-02" db="EMBL/GenBank/DDBJ databases">
        <title>Diversity of Thermotogales isolates from hydrothermal vents.</title>
        <authorList>
            <person name="Haverkamp T.H.A."/>
            <person name="Lossouarn J."/>
            <person name="Geslin C."/>
            <person name="Nesbo C.L."/>
        </authorList>
    </citation>
    <scope>NUCLEOTIDE SEQUENCE [LARGE SCALE GENOMIC DNA]</scope>
    <source>
        <strain evidence="1 2">431</strain>
    </source>
</reference>
<proteinExistence type="predicted"/>